<dbReference type="InterPro" id="IPR005467">
    <property type="entry name" value="His_kinase_dom"/>
</dbReference>
<organism evidence="11">
    <name type="scientific">uncultured Friedmanniella sp</name>
    <dbReference type="NCBI Taxonomy" id="335381"/>
    <lineage>
        <taxon>Bacteria</taxon>
        <taxon>Bacillati</taxon>
        <taxon>Actinomycetota</taxon>
        <taxon>Actinomycetes</taxon>
        <taxon>Propionibacteriales</taxon>
        <taxon>Nocardioidaceae</taxon>
        <taxon>Friedmanniella</taxon>
        <taxon>environmental samples</taxon>
    </lineage>
</organism>
<feature type="transmembrane region" description="Helical" evidence="9">
    <location>
        <begin position="49"/>
        <end position="67"/>
    </location>
</feature>
<dbReference type="Pfam" id="PF02518">
    <property type="entry name" value="HATPase_c"/>
    <property type="match status" value="1"/>
</dbReference>
<keyword evidence="3" id="KW-0808">Transferase</keyword>
<evidence type="ECO:0000313" key="11">
    <source>
        <dbReference type="EMBL" id="CAA9291999.1"/>
    </source>
</evidence>
<feature type="domain" description="Histidine kinase" evidence="10">
    <location>
        <begin position="348"/>
        <end position="476"/>
    </location>
</feature>
<evidence type="ECO:0000256" key="4">
    <source>
        <dbReference type="ARBA" id="ARBA00022692"/>
    </source>
</evidence>
<keyword evidence="5" id="KW-0418">Kinase</keyword>
<feature type="transmembrane region" description="Helical" evidence="9">
    <location>
        <begin position="221"/>
        <end position="242"/>
    </location>
</feature>
<dbReference type="SMART" id="SM00387">
    <property type="entry name" value="HATPase_c"/>
    <property type="match status" value="1"/>
</dbReference>
<dbReference type="SUPFAM" id="SSF55874">
    <property type="entry name" value="ATPase domain of HSP90 chaperone/DNA topoisomerase II/histidine kinase"/>
    <property type="match status" value="1"/>
</dbReference>
<evidence type="ECO:0000256" key="8">
    <source>
        <dbReference type="ARBA" id="ARBA00023136"/>
    </source>
</evidence>
<dbReference type="Pfam" id="PF07730">
    <property type="entry name" value="HisKA_3"/>
    <property type="match status" value="1"/>
</dbReference>
<keyword evidence="2" id="KW-1003">Cell membrane</keyword>
<protein>
    <recommendedName>
        <fullName evidence="10">Histidine kinase domain-containing protein</fullName>
    </recommendedName>
</protein>
<sequence length="476" mass="51402">MLTGVRSGDARAVVLRRTAAVVITGLIVTAVVLTSPYVVFGLYSPSGHLILNSLDACIALLVAFLLHGRFMRRHRLQDLMLSQGLVFLAVAGLGLTYLSRLLPDVQPGTVDVWLPLGVRLAGVLLLAASALVGDRSYTPARRHRWPLVPVVSTVLVLSTALWLSRDGLPVALDVDDISVDAAHPLLTGHPVLLLAQVLAALGYGLAAVLYTVRAGRDQDELLGWIGPAFVLGAFARVHYLLFPSLYTDWLYTGDLLRTGCHVLLLVGATREIQQFFTAQADVAVLEDRRRLARELHDGVVQELGYIKSTSYALSAADGPRESILAACDRALDEARAAVHALGTPSGEPLSETLQRAVRQLTERYDVEVDFALDDSVAVSSDQRHALVRIAREAVGNAVRHGRAQRICLTLEESADRRRMSVRDDGCGFATRNGHPGAAVTSTGYGLTSMRDRARALPGELVIESEPGQGSVVEVQW</sequence>
<dbReference type="PANTHER" id="PTHR24421:SF37">
    <property type="entry name" value="SENSOR HISTIDINE KINASE NARS"/>
    <property type="match status" value="1"/>
</dbReference>
<feature type="transmembrane region" description="Helical" evidence="9">
    <location>
        <begin position="191"/>
        <end position="212"/>
    </location>
</feature>
<evidence type="ECO:0000256" key="1">
    <source>
        <dbReference type="ARBA" id="ARBA00004651"/>
    </source>
</evidence>
<dbReference type="PANTHER" id="PTHR24421">
    <property type="entry name" value="NITRATE/NITRITE SENSOR PROTEIN NARX-RELATED"/>
    <property type="match status" value="1"/>
</dbReference>
<evidence type="ECO:0000256" key="3">
    <source>
        <dbReference type="ARBA" id="ARBA00022679"/>
    </source>
</evidence>
<evidence type="ECO:0000259" key="10">
    <source>
        <dbReference type="PROSITE" id="PS50109"/>
    </source>
</evidence>
<evidence type="ECO:0000256" key="5">
    <source>
        <dbReference type="ARBA" id="ARBA00022777"/>
    </source>
</evidence>
<dbReference type="InterPro" id="IPR011712">
    <property type="entry name" value="Sig_transdc_His_kin_sub3_dim/P"/>
</dbReference>
<dbReference type="AlphaFoldDB" id="A0A6J4K0M0"/>
<proteinExistence type="predicted"/>
<dbReference type="GO" id="GO:0005886">
    <property type="term" value="C:plasma membrane"/>
    <property type="evidence" value="ECO:0007669"/>
    <property type="project" value="UniProtKB-SubCell"/>
</dbReference>
<dbReference type="GO" id="GO:0000155">
    <property type="term" value="F:phosphorelay sensor kinase activity"/>
    <property type="evidence" value="ECO:0007669"/>
    <property type="project" value="InterPro"/>
</dbReference>
<dbReference type="InterPro" id="IPR050482">
    <property type="entry name" value="Sensor_HK_TwoCompSys"/>
</dbReference>
<dbReference type="InterPro" id="IPR036890">
    <property type="entry name" value="HATPase_C_sf"/>
</dbReference>
<evidence type="ECO:0000256" key="6">
    <source>
        <dbReference type="ARBA" id="ARBA00022989"/>
    </source>
</evidence>
<keyword evidence="4 9" id="KW-0812">Transmembrane</keyword>
<dbReference type="Gene3D" id="3.30.565.10">
    <property type="entry name" value="Histidine kinase-like ATPase, C-terminal domain"/>
    <property type="match status" value="1"/>
</dbReference>
<name>A0A6J4K0M0_9ACTN</name>
<reference evidence="11" key="1">
    <citation type="submission" date="2020-02" db="EMBL/GenBank/DDBJ databases">
        <authorList>
            <person name="Meier V. D."/>
        </authorList>
    </citation>
    <scope>NUCLEOTIDE SEQUENCE</scope>
    <source>
        <strain evidence="11">AVDCRST_MAG61</strain>
    </source>
</reference>
<accession>A0A6J4K0M0</accession>
<evidence type="ECO:0000256" key="9">
    <source>
        <dbReference type="SAM" id="Phobius"/>
    </source>
</evidence>
<evidence type="ECO:0000256" key="2">
    <source>
        <dbReference type="ARBA" id="ARBA00022475"/>
    </source>
</evidence>
<keyword evidence="6 9" id="KW-1133">Transmembrane helix</keyword>
<feature type="transmembrane region" description="Helical" evidence="9">
    <location>
        <begin position="20"/>
        <end position="43"/>
    </location>
</feature>
<dbReference type="Gene3D" id="1.20.5.1930">
    <property type="match status" value="1"/>
</dbReference>
<gene>
    <name evidence="11" type="ORF">AVDCRST_MAG61-223</name>
</gene>
<comment type="subcellular location">
    <subcellularLocation>
        <location evidence="1">Cell membrane</location>
        <topology evidence="1">Multi-pass membrane protein</topology>
    </subcellularLocation>
</comment>
<feature type="transmembrane region" description="Helical" evidence="9">
    <location>
        <begin position="79"/>
        <end position="100"/>
    </location>
</feature>
<feature type="transmembrane region" description="Helical" evidence="9">
    <location>
        <begin position="112"/>
        <end position="133"/>
    </location>
</feature>
<dbReference type="GO" id="GO:0046983">
    <property type="term" value="F:protein dimerization activity"/>
    <property type="evidence" value="ECO:0007669"/>
    <property type="project" value="InterPro"/>
</dbReference>
<dbReference type="CDD" id="cd16917">
    <property type="entry name" value="HATPase_UhpB-NarQ-NarX-like"/>
    <property type="match status" value="1"/>
</dbReference>
<keyword evidence="7" id="KW-0902">Two-component regulatory system</keyword>
<keyword evidence="8 9" id="KW-0472">Membrane</keyword>
<feature type="transmembrane region" description="Helical" evidence="9">
    <location>
        <begin position="145"/>
        <end position="163"/>
    </location>
</feature>
<dbReference type="InterPro" id="IPR003594">
    <property type="entry name" value="HATPase_dom"/>
</dbReference>
<evidence type="ECO:0000256" key="7">
    <source>
        <dbReference type="ARBA" id="ARBA00023012"/>
    </source>
</evidence>
<dbReference type="EMBL" id="CADCTT010000037">
    <property type="protein sequence ID" value="CAA9291999.1"/>
    <property type="molecule type" value="Genomic_DNA"/>
</dbReference>
<dbReference type="PROSITE" id="PS50109">
    <property type="entry name" value="HIS_KIN"/>
    <property type="match status" value="1"/>
</dbReference>